<reference evidence="1 2" key="1">
    <citation type="journal article" date="2024" name="J Genomics">
        <title>Draft genome sequencing and assembly of Favolaschia claudopus CIRM-BRFM 2984 isolated from oak limbs.</title>
        <authorList>
            <person name="Navarro D."/>
            <person name="Drula E."/>
            <person name="Chaduli D."/>
            <person name="Cazenave R."/>
            <person name="Ahrendt S."/>
            <person name="Wang J."/>
            <person name="Lipzen A."/>
            <person name="Daum C."/>
            <person name="Barry K."/>
            <person name="Grigoriev I.V."/>
            <person name="Favel A."/>
            <person name="Rosso M.N."/>
            <person name="Martin F."/>
        </authorList>
    </citation>
    <scope>NUCLEOTIDE SEQUENCE [LARGE SCALE GENOMIC DNA]</scope>
    <source>
        <strain evidence="1 2">CIRM-BRFM 2984</strain>
    </source>
</reference>
<dbReference type="Proteomes" id="UP001362999">
    <property type="component" value="Unassembled WGS sequence"/>
</dbReference>
<comment type="caution">
    <text evidence="1">The sequence shown here is derived from an EMBL/GenBank/DDBJ whole genome shotgun (WGS) entry which is preliminary data.</text>
</comment>
<dbReference type="EMBL" id="JAWWNJ010000041">
    <property type="protein sequence ID" value="KAK7020382.1"/>
    <property type="molecule type" value="Genomic_DNA"/>
</dbReference>
<organism evidence="1 2">
    <name type="scientific">Favolaschia claudopus</name>
    <dbReference type="NCBI Taxonomy" id="2862362"/>
    <lineage>
        <taxon>Eukaryota</taxon>
        <taxon>Fungi</taxon>
        <taxon>Dikarya</taxon>
        <taxon>Basidiomycota</taxon>
        <taxon>Agaricomycotina</taxon>
        <taxon>Agaricomycetes</taxon>
        <taxon>Agaricomycetidae</taxon>
        <taxon>Agaricales</taxon>
        <taxon>Marasmiineae</taxon>
        <taxon>Mycenaceae</taxon>
        <taxon>Favolaschia</taxon>
    </lineage>
</organism>
<protein>
    <submittedName>
        <fullName evidence="1">Uncharacterized protein</fullName>
    </submittedName>
</protein>
<accession>A0AAW0B2W1</accession>
<proteinExistence type="predicted"/>
<evidence type="ECO:0000313" key="1">
    <source>
        <dbReference type="EMBL" id="KAK7020382.1"/>
    </source>
</evidence>
<dbReference type="AlphaFoldDB" id="A0AAW0B2W1"/>
<name>A0AAW0B2W1_9AGAR</name>
<keyword evidence="2" id="KW-1185">Reference proteome</keyword>
<evidence type="ECO:0000313" key="2">
    <source>
        <dbReference type="Proteomes" id="UP001362999"/>
    </source>
</evidence>
<sequence length="376" mass="42074">MSFESMLPTPPEGLTVPTLISAKGAQLRFWIIQANEASEKKVLKLSGTVDQQRTKLAEYYGFDLSVIPRSDAATVPTLDESIRDRQWADFVKLGVEWKETVAAGGVFRLLSTSEPKTAEDVSVLLASEAPTPAAETHEPTSTSQIIPLPSPLPNHSAASSVVERASSITVRANNLSIDSTAVISTNTSRDMPHNSNPAPPEAALLDDLSQEIEGLARCDGLQDIIQQVESGKVASIRARYGPSDGRRGTADPSWPKYKNIVSKRERLYRILSDDFAGDKQRFLAFFTVPQIPKKRKRAKDELDPPEDHFRSFRKIVEAAPWCESDLQIERRNEKYVDSNGNFSDALWTEKWGTMNGWEIWREVKGERYEKEKKTRE</sequence>
<gene>
    <name evidence="1" type="ORF">R3P38DRAFT_3549563</name>
</gene>